<evidence type="ECO:0000256" key="9">
    <source>
        <dbReference type="ARBA" id="ARBA00023224"/>
    </source>
</evidence>
<dbReference type="Proteomes" id="UP000736335">
    <property type="component" value="Unassembled WGS sequence"/>
</dbReference>
<feature type="transmembrane region" description="Helical" evidence="11">
    <location>
        <begin position="113"/>
        <end position="134"/>
    </location>
</feature>
<feature type="transmembrane region" description="Helical" evidence="11">
    <location>
        <begin position="69"/>
        <end position="93"/>
    </location>
</feature>
<gene>
    <name evidence="12" type="ORF">BJ322DRAFT_5471</name>
</gene>
<comment type="subcellular location">
    <subcellularLocation>
        <location evidence="1">Membrane</location>
        <topology evidence="1">Multi-pass membrane protein</topology>
    </subcellularLocation>
</comment>
<evidence type="ECO:0000256" key="11">
    <source>
        <dbReference type="SAM" id="Phobius"/>
    </source>
</evidence>
<feature type="transmembrane region" description="Helical" evidence="11">
    <location>
        <begin position="163"/>
        <end position="183"/>
    </location>
</feature>
<feature type="transmembrane region" description="Helical" evidence="11">
    <location>
        <begin position="269"/>
        <end position="288"/>
    </location>
</feature>
<dbReference type="EMBL" id="WIUZ02000001">
    <property type="protein sequence ID" value="KAF9791976.1"/>
    <property type="molecule type" value="Genomic_DNA"/>
</dbReference>
<dbReference type="Pfam" id="PF02076">
    <property type="entry name" value="STE3"/>
    <property type="match status" value="1"/>
</dbReference>
<dbReference type="CDD" id="cd14966">
    <property type="entry name" value="7tmD_STE3"/>
    <property type="match status" value="1"/>
</dbReference>
<feature type="transmembrane region" description="Helical" evidence="11">
    <location>
        <begin position="6"/>
        <end position="25"/>
    </location>
</feature>
<evidence type="ECO:0000256" key="5">
    <source>
        <dbReference type="ARBA" id="ARBA00022989"/>
    </source>
</evidence>
<feature type="transmembrane region" description="Helical" evidence="11">
    <location>
        <begin position="37"/>
        <end position="57"/>
    </location>
</feature>
<dbReference type="GO" id="GO:0005886">
    <property type="term" value="C:plasma membrane"/>
    <property type="evidence" value="ECO:0007669"/>
    <property type="project" value="TreeGrafter"/>
</dbReference>
<keyword evidence="9" id="KW-0807">Transducer</keyword>
<dbReference type="PANTHER" id="PTHR28097">
    <property type="entry name" value="PHEROMONE A FACTOR RECEPTOR"/>
    <property type="match status" value="1"/>
</dbReference>
<sequence>MPAFNTVYSVFSGIGFILAIVPLSWHLESWNVGTCMYMIWTALACLVHFVDSILWNGNAINWAPVWCDIAIRIQIAVAVAWPACGLCIIRRLYYIASPTTVTTSQADKRREMIVDLLITIGIPVLEMCLEYIVAGHRFNIYEDYGCAPATWNTPLAYVLVHSWPLIIALISATYGALTIRAFMKRRKQFRDLITANSNLTYSRYWRLVALASLDFCFTIPFATWGVVGPALWSEVRPWVSWADTHWGYSRVFQFPRILLDPVSAYSLETTRWAAVFCAFVFFGFFGFADEARKNYRLLASTVTKRLGYTTFSESMAISDSMVKSNNGSKSGVSLPVFITQQIESKRDSFDSYSDKLSTSIILNDCDLKVQPYSPTEQSTSSSSSSMISPVDEVPRVPESVLDHTSVRRPSVPDAPKSVYPDSALDQV</sequence>
<dbReference type="PRINTS" id="PR00899">
    <property type="entry name" value="GPCRSTE3"/>
</dbReference>
<keyword evidence="5 11" id="KW-1133">Transmembrane helix</keyword>
<dbReference type="InterPro" id="IPR000481">
    <property type="entry name" value="GPCR_Pheromne_B_alpha_rcpt"/>
</dbReference>
<feature type="compositionally biased region" description="Low complexity" evidence="10">
    <location>
        <begin position="378"/>
        <end position="388"/>
    </location>
</feature>
<dbReference type="InterPro" id="IPR001499">
    <property type="entry name" value="GPCR_STE3"/>
</dbReference>
<evidence type="ECO:0000256" key="7">
    <source>
        <dbReference type="ARBA" id="ARBA00023136"/>
    </source>
</evidence>
<evidence type="ECO:0000256" key="6">
    <source>
        <dbReference type="ARBA" id="ARBA00023040"/>
    </source>
</evidence>
<dbReference type="GO" id="GO:0004934">
    <property type="term" value="F:mating-type alpha-factor pheromone receptor activity"/>
    <property type="evidence" value="ECO:0007669"/>
    <property type="project" value="InterPro"/>
</dbReference>
<evidence type="ECO:0000313" key="12">
    <source>
        <dbReference type="EMBL" id="KAF9791976.1"/>
    </source>
</evidence>
<proteinExistence type="inferred from homology"/>
<keyword evidence="8" id="KW-0675">Receptor</keyword>
<keyword evidence="4 11" id="KW-0812">Transmembrane</keyword>
<keyword evidence="6" id="KW-0297">G-protein coupled receptor</keyword>
<keyword evidence="13" id="KW-1185">Reference proteome</keyword>
<keyword evidence="3" id="KW-0589">Pheromone response</keyword>
<evidence type="ECO:0000256" key="2">
    <source>
        <dbReference type="ARBA" id="ARBA00011085"/>
    </source>
</evidence>
<accession>A0A9P6HPD5</accession>
<protein>
    <submittedName>
        <fullName evidence="12">STE3-domain-containing protein</fullName>
    </submittedName>
</protein>
<keyword evidence="7 11" id="KW-0472">Membrane</keyword>
<feature type="compositionally biased region" description="Basic and acidic residues" evidence="10">
    <location>
        <begin position="392"/>
        <end position="405"/>
    </location>
</feature>
<evidence type="ECO:0000256" key="8">
    <source>
        <dbReference type="ARBA" id="ARBA00023170"/>
    </source>
</evidence>
<evidence type="ECO:0000256" key="10">
    <source>
        <dbReference type="SAM" id="MobiDB-lite"/>
    </source>
</evidence>
<reference evidence="12" key="1">
    <citation type="journal article" date="2020" name="Nat. Commun.">
        <title>Large-scale genome sequencing of mycorrhizal fungi provides insights into the early evolution of symbiotic traits.</title>
        <authorList>
            <person name="Miyauchi S."/>
            <person name="Kiss E."/>
            <person name="Kuo A."/>
            <person name="Drula E."/>
            <person name="Kohler A."/>
            <person name="Sanchez-Garcia M."/>
            <person name="Morin E."/>
            <person name="Andreopoulos B."/>
            <person name="Barry K.W."/>
            <person name="Bonito G."/>
            <person name="Buee M."/>
            <person name="Carver A."/>
            <person name="Chen C."/>
            <person name="Cichocki N."/>
            <person name="Clum A."/>
            <person name="Culley D."/>
            <person name="Crous P.W."/>
            <person name="Fauchery L."/>
            <person name="Girlanda M."/>
            <person name="Hayes R.D."/>
            <person name="Keri Z."/>
            <person name="LaButti K."/>
            <person name="Lipzen A."/>
            <person name="Lombard V."/>
            <person name="Magnuson J."/>
            <person name="Maillard F."/>
            <person name="Murat C."/>
            <person name="Nolan M."/>
            <person name="Ohm R.A."/>
            <person name="Pangilinan J."/>
            <person name="Pereira M.F."/>
            <person name="Perotto S."/>
            <person name="Peter M."/>
            <person name="Pfister S."/>
            <person name="Riley R."/>
            <person name="Sitrit Y."/>
            <person name="Stielow J.B."/>
            <person name="Szollosi G."/>
            <person name="Zifcakova L."/>
            <person name="Stursova M."/>
            <person name="Spatafora J.W."/>
            <person name="Tedersoo L."/>
            <person name="Vaario L.M."/>
            <person name="Yamada A."/>
            <person name="Yan M."/>
            <person name="Wang P."/>
            <person name="Xu J."/>
            <person name="Bruns T."/>
            <person name="Baldrian P."/>
            <person name="Vilgalys R."/>
            <person name="Dunand C."/>
            <person name="Henrissat B."/>
            <person name="Grigoriev I.V."/>
            <person name="Hibbett D."/>
            <person name="Nagy L.G."/>
            <person name="Martin F.M."/>
        </authorList>
    </citation>
    <scope>NUCLEOTIDE SEQUENCE</scope>
    <source>
        <strain evidence="12">UH-Tt-Lm1</strain>
    </source>
</reference>
<dbReference type="PRINTS" id="PR00901">
    <property type="entry name" value="PHEROMONEBAR"/>
</dbReference>
<dbReference type="AlphaFoldDB" id="A0A9P6HPD5"/>
<feature type="transmembrane region" description="Helical" evidence="11">
    <location>
        <begin position="204"/>
        <end position="227"/>
    </location>
</feature>
<dbReference type="GO" id="GO:0000750">
    <property type="term" value="P:pheromone-dependent signal transduction involved in conjugation with cellular fusion"/>
    <property type="evidence" value="ECO:0007669"/>
    <property type="project" value="TreeGrafter"/>
</dbReference>
<comment type="similarity">
    <text evidence="2">Belongs to the G-protein coupled receptor 4 family.</text>
</comment>
<evidence type="ECO:0000256" key="4">
    <source>
        <dbReference type="ARBA" id="ARBA00022692"/>
    </source>
</evidence>
<organism evidence="12 13">
    <name type="scientific">Thelephora terrestris</name>
    <dbReference type="NCBI Taxonomy" id="56493"/>
    <lineage>
        <taxon>Eukaryota</taxon>
        <taxon>Fungi</taxon>
        <taxon>Dikarya</taxon>
        <taxon>Basidiomycota</taxon>
        <taxon>Agaricomycotina</taxon>
        <taxon>Agaricomycetes</taxon>
        <taxon>Thelephorales</taxon>
        <taxon>Thelephoraceae</taxon>
        <taxon>Thelephora</taxon>
    </lineage>
</organism>
<evidence type="ECO:0000256" key="3">
    <source>
        <dbReference type="ARBA" id="ARBA00022507"/>
    </source>
</evidence>
<name>A0A9P6HPD5_9AGAM</name>
<comment type="caution">
    <text evidence="12">The sequence shown here is derived from an EMBL/GenBank/DDBJ whole genome shotgun (WGS) entry which is preliminary data.</text>
</comment>
<feature type="region of interest" description="Disordered" evidence="10">
    <location>
        <begin position="372"/>
        <end position="427"/>
    </location>
</feature>
<dbReference type="PANTHER" id="PTHR28097:SF1">
    <property type="entry name" value="PHEROMONE A FACTOR RECEPTOR"/>
    <property type="match status" value="1"/>
</dbReference>
<dbReference type="OrthoDB" id="2874149at2759"/>
<evidence type="ECO:0000256" key="1">
    <source>
        <dbReference type="ARBA" id="ARBA00004141"/>
    </source>
</evidence>
<evidence type="ECO:0000313" key="13">
    <source>
        <dbReference type="Proteomes" id="UP000736335"/>
    </source>
</evidence>
<reference evidence="12" key="2">
    <citation type="submission" date="2020-11" db="EMBL/GenBank/DDBJ databases">
        <authorList>
            <consortium name="DOE Joint Genome Institute"/>
            <person name="Kuo A."/>
            <person name="Miyauchi S."/>
            <person name="Kiss E."/>
            <person name="Drula E."/>
            <person name="Kohler A."/>
            <person name="Sanchez-Garcia M."/>
            <person name="Andreopoulos B."/>
            <person name="Barry K.W."/>
            <person name="Bonito G."/>
            <person name="Buee M."/>
            <person name="Carver A."/>
            <person name="Chen C."/>
            <person name="Cichocki N."/>
            <person name="Clum A."/>
            <person name="Culley D."/>
            <person name="Crous P.W."/>
            <person name="Fauchery L."/>
            <person name="Girlanda M."/>
            <person name="Hayes R."/>
            <person name="Keri Z."/>
            <person name="Labutti K."/>
            <person name="Lipzen A."/>
            <person name="Lombard V."/>
            <person name="Magnuson J."/>
            <person name="Maillard F."/>
            <person name="Morin E."/>
            <person name="Murat C."/>
            <person name="Nolan M."/>
            <person name="Ohm R."/>
            <person name="Pangilinan J."/>
            <person name="Pereira M."/>
            <person name="Perotto S."/>
            <person name="Peter M."/>
            <person name="Riley R."/>
            <person name="Sitrit Y."/>
            <person name="Stielow B."/>
            <person name="Szollosi G."/>
            <person name="Zifcakova L."/>
            <person name="Stursova M."/>
            <person name="Spatafora J.W."/>
            <person name="Tedersoo L."/>
            <person name="Vaario L.-M."/>
            <person name="Yamada A."/>
            <person name="Yan M."/>
            <person name="Wang P."/>
            <person name="Xu J."/>
            <person name="Bruns T."/>
            <person name="Baldrian P."/>
            <person name="Vilgalys R."/>
            <person name="Henrissat B."/>
            <person name="Grigoriev I.V."/>
            <person name="Hibbett D."/>
            <person name="Nagy L.G."/>
            <person name="Martin F.M."/>
        </authorList>
    </citation>
    <scope>NUCLEOTIDE SEQUENCE</scope>
    <source>
        <strain evidence="12">UH-Tt-Lm1</strain>
    </source>
</reference>